<dbReference type="EMBL" id="CP027860">
    <property type="protein sequence ID" value="AVP98899.1"/>
    <property type="molecule type" value="Genomic_DNA"/>
</dbReference>
<dbReference type="AlphaFoldDB" id="A0A2P1PVM8"/>
<evidence type="ECO:0000313" key="2">
    <source>
        <dbReference type="Proteomes" id="UP000241074"/>
    </source>
</evidence>
<keyword evidence="2" id="KW-1185">Reference proteome</keyword>
<name>A0A2P1PVM8_9GAMM</name>
<dbReference type="KEGG" id="xba:C7S18_17700"/>
<protein>
    <submittedName>
        <fullName evidence="1">Uncharacterized protein</fullName>
    </submittedName>
</protein>
<gene>
    <name evidence="1" type="ORF">C7S18_17700</name>
</gene>
<evidence type="ECO:0000313" key="1">
    <source>
        <dbReference type="EMBL" id="AVP98899.1"/>
    </source>
</evidence>
<sequence>MGNELTLSVGFGQLIPSKRPSRVDDPDPEWWLGTYYGTWRIMKGDEILCGSFDAARDRAWLVQRIGSIAPGAFQSLTQASPFDLRLDLSNGIAIDFMWTTSEVEDLFMVFGPNDLYLTFGPQSGWRRENRFAQR</sequence>
<reference evidence="1 2" key="2">
    <citation type="submission" date="2018-03" db="EMBL/GenBank/DDBJ databases">
        <authorList>
            <person name="Keele B.F."/>
        </authorList>
    </citation>
    <scope>NUCLEOTIDE SEQUENCE [LARGE SCALE GENOMIC DNA]</scope>
    <source>
        <strain evidence="1 2">D13</strain>
    </source>
</reference>
<dbReference type="Proteomes" id="UP000241074">
    <property type="component" value="Chromosome"/>
</dbReference>
<reference evidence="1 2" key="1">
    <citation type="submission" date="2018-03" db="EMBL/GenBank/DDBJ databases">
        <title>Ahniella affigens gen. nov., sp. nov., a gammaproteobacterium isolated from sandy soil near a stream.</title>
        <authorList>
            <person name="Ko Y."/>
            <person name="Kim J.-H."/>
        </authorList>
    </citation>
    <scope>NUCLEOTIDE SEQUENCE [LARGE SCALE GENOMIC DNA]</scope>
    <source>
        <strain evidence="1 2">D13</strain>
    </source>
</reference>
<organism evidence="1 2">
    <name type="scientific">Ahniella affigens</name>
    <dbReference type="NCBI Taxonomy" id="2021234"/>
    <lineage>
        <taxon>Bacteria</taxon>
        <taxon>Pseudomonadati</taxon>
        <taxon>Pseudomonadota</taxon>
        <taxon>Gammaproteobacteria</taxon>
        <taxon>Lysobacterales</taxon>
        <taxon>Rhodanobacteraceae</taxon>
        <taxon>Ahniella</taxon>
    </lineage>
</organism>
<proteinExistence type="predicted"/>
<accession>A0A2P1PVM8</accession>